<dbReference type="RefSeq" id="WP_098175361.1">
    <property type="nucleotide sequence ID" value="NZ_NUEQ01000013.1"/>
</dbReference>
<proteinExistence type="predicted"/>
<sequence length="317" mass="35167">MKTWAFSLLQKTGFVPLGITEAGFLEKLVFESAKISKNSVTDKLQQGLQLLSEAKNGALGKVEKVEYSLNRLLNGLDYVEAETSTDIKSIQQKTISTEELSALASRLLELTFAEASAGNRIAGAKIEVNDLIAHLNKDTEKVTESKGKVTELLIQSLKRHPEALSVTNAEKLVLTQVLETEFQTIDFTNGASVAQQLKEWTKMLGLQLEHALANMPGDGLEDLTKDLETLKPLLLKLLNEQNLASIKELAEQILNRITAQQILSQETGPLQNLLLTLPLNLGSSQTDLTLQWSGRKKRWQDRPRLLSNPVLFRVRTS</sequence>
<name>A0AAX0RS89_9BACI</name>
<protein>
    <submittedName>
        <fullName evidence="1">Uncharacterized protein</fullName>
    </submittedName>
</protein>
<evidence type="ECO:0000313" key="2">
    <source>
        <dbReference type="Proteomes" id="UP000220106"/>
    </source>
</evidence>
<dbReference type="AlphaFoldDB" id="A0AAX0RS89"/>
<dbReference type="Proteomes" id="UP000220106">
    <property type="component" value="Unassembled WGS sequence"/>
</dbReference>
<dbReference type="EMBL" id="NUEQ01000013">
    <property type="protein sequence ID" value="PEJ35085.1"/>
    <property type="molecule type" value="Genomic_DNA"/>
</dbReference>
<gene>
    <name evidence="1" type="ORF">CN689_07145</name>
</gene>
<evidence type="ECO:0000313" key="1">
    <source>
        <dbReference type="EMBL" id="PEJ35085.1"/>
    </source>
</evidence>
<comment type="caution">
    <text evidence="1">The sequence shown here is derived from an EMBL/GenBank/DDBJ whole genome shotgun (WGS) entry which is preliminary data.</text>
</comment>
<organism evidence="1 2">
    <name type="scientific">Peribacillus butanolivorans</name>
    <dbReference type="NCBI Taxonomy" id="421767"/>
    <lineage>
        <taxon>Bacteria</taxon>
        <taxon>Bacillati</taxon>
        <taxon>Bacillota</taxon>
        <taxon>Bacilli</taxon>
        <taxon>Bacillales</taxon>
        <taxon>Bacillaceae</taxon>
        <taxon>Peribacillus</taxon>
    </lineage>
</organism>
<reference evidence="1 2" key="1">
    <citation type="submission" date="2017-09" db="EMBL/GenBank/DDBJ databases">
        <title>Large-scale bioinformatics analysis of Bacillus genomes uncovers conserved roles of natural products in bacterial physiology.</title>
        <authorList>
            <consortium name="Agbiome Team Llc"/>
            <person name="Bleich R.M."/>
            <person name="Kirk G.J."/>
            <person name="Santa Maria K.C."/>
            <person name="Allen S.E."/>
            <person name="Farag S."/>
            <person name="Shank E.A."/>
            <person name="Bowers A."/>
        </authorList>
    </citation>
    <scope>NUCLEOTIDE SEQUENCE [LARGE SCALE GENOMIC DNA]</scope>
    <source>
        <strain evidence="1 2">AFS003229</strain>
    </source>
</reference>
<accession>A0AAX0RS89</accession>